<evidence type="ECO:0000259" key="1">
    <source>
        <dbReference type="Pfam" id="PF08241"/>
    </source>
</evidence>
<dbReference type="EMBL" id="CP000559">
    <property type="protein sequence ID" value="ABN07484.1"/>
    <property type="molecule type" value="Genomic_DNA"/>
</dbReference>
<proteinExistence type="predicted"/>
<keyword evidence="3" id="KW-1185">Reference proteome</keyword>
<dbReference type="GO" id="GO:0008757">
    <property type="term" value="F:S-adenosylmethionine-dependent methyltransferase activity"/>
    <property type="evidence" value="ECO:0007669"/>
    <property type="project" value="InterPro"/>
</dbReference>
<dbReference type="GeneID" id="4795613"/>
<dbReference type="CDD" id="cd02440">
    <property type="entry name" value="AdoMet_MTases"/>
    <property type="match status" value="1"/>
</dbReference>
<dbReference type="Pfam" id="PF08241">
    <property type="entry name" value="Methyltransf_11"/>
    <property type="match status" value="1"/>
</dbReference>
<evidence type="ECO:0000313" key="3">
    <source>
        <dbReference type="Proteomes" id="UP000000365"/>
    </source>
</evidence>
<dbReference type="RefSeq" id="WP_011833687.1">
    <property type="nucleotide sequence ID" value="NC_008942.1"/>
</dbReference>
<evidence type="ECO:0000313" key="2">
    <source>
        <dbReference type="EMBL" id="ABN07484.1"/>
    </source>
</evidence>
<dbReference type="eggNOG" id="arCOG01636">
    <property type="taxonomic scope" value="Archaea"/>
</dbReference>
<dbReference type="Proteomes" id="UP000000365">
    <property type="component" value="Chromosome"/>
</dbReference>
<dbReference type="GO" id="GO:0032259">
    <property type="term" value="P:methylation"/>
    <property type="evidence" value="ECO:0007669"/>
    <property type="project" value="UniProtKB-KW"/>
</dbReference>
<dbReference type="OrthoDB" id="1018at2157"/>
<feature type="domain" description="Methyltransferase type 11" evidence="1">
    <location>
        <begin position="44"/>
        <end position="142"/>
    </location>
</feature>
<gene>
    <name evidence="2" type="ordered locus">Mlab_1317</name>
</gene>
<dbReference type="InterPro" id="IPR013216">
    <property type="entry name" value="Methyltransf_11"/>
</dbReference>
<reference evidence="2 3" key="1">
    <citation type="journal article" date="2009" name="Stand. Genomic Sci.">
        <title>Complete genome sequence of Methanocorpusculum labreanum type strain Z.</title>
        <authorList>
            <person name="Anderson I.J."/>
            <person name="Sieprawska-Lupa M."/>
            <person name="Goltsman E."/>
            <person name="Lapidus A."/>
            <person name="Copeland A."/>
            <person name="Glavina Del Rio T."/>
            <person name="Tice H."/>
            <person name="Dalin E."/>
            <person name="Barry K."/>
            <person name="Pitluck S."/>
            <person name="Hauser L."/>
            <person name="Land M."/>
            <person name="Lucas S."/>
            <person name="Richardson P."/>
            <person name="Whitman W.B."/>
            <person name="Kyrpides N.C."/>
        </authorList>
    </citation>
    <scope>NUCLEOTIDE SEQUENCE [LARGE SCALE GENOMIC DNA]</scope>
    <source>
        <strain evidence="3">ATCC 43576 / DSM 4855 / Z</strain>
    </source>
</reference>
<dbReference type="Gene3D" id="3.40.50.150">
    <property type="entry name" value="Vaccinia Virus protein VP39"/>
    <property type="match status" value="1"/>
</dbReference>
<keyword evidence="2" id="KW-0489">Methyltransferase</keyword>
<dbReference type="STRING" id="410358.Mlab_1317"/>
<dbReference type="KEGG" id="mla:Mlab_1317"/>
<dbReference type="HOGENOM" id="CLU_063459_0_0_2"/>
<dbReference type="SUPFAM" id="SSF53335">
    <property type="entry name" value="S-adenosyl-L-methionine-dependent methyltransferases"/>
    <property type="match status" value="1"/>
</dbReference>
<keyword evidence="2" id="KW-0808">Transferase</keyword>
<dbReference type="InterPro" id="IPR029063">
    <property type="entry name" value="SAM-dependent_MTases_sf"/>
</dbReference>
<protein>
    <submittedName>
        <fullName evidence="2">Methyltransferase type 11</fullName>
    </submittedName>
</protein>
<sequence length="238" mass="27070">MKYIKSTTYDPKIVTEKIMGPNPLKLTEELLQDHNIRPGATVMDLGSGQGLTSVFLAKDYGFRVFAADLWSNPSENMRFFEQMGLTSEQIIPIHADATDLPFAEEFFDAVVCIDAYNFFGRDKAYLGEHLLPFVKHGGYLYFAIPGMKRDCHDNLPPELLLSWTPELLDYIHDAAYWEDVIRATDGVEILSIHEMESNEEVWNDWLASDNPYAVGDRKTMEAGGGKYMNFIAVILRRT</sequence>
<dbReference type="AlphaFoldDB" id="A2ST28"/>
<name>A2ST28_METLZ</name>
<organism evidence="2 3">
    <name type="scientific">Methanocorpusculum labreanum (strain ATCC 43576 / DSM 4855 / Z)</name>
    <dbReference type="NCBI Taxonomy" id="410358"/>
    <lineage>
        <taxon>Archaea</taxon>
        <taxon>Methanobacteriati</taxon>
        <taxon>Methanobacteriota</taxon>
        <taxon>Stenosarchaea group</taxon>
        <taxon>Methanomicrobia</taxon>
        <taxon>Methanomicrobiales</taxon>
        <taxon>Methanocorpusculaceae</taxon>
        <taxon>Methanocorpusculum</taxon>
    </lineage>
</organism>
<accession>A2ST28</accession>